<feature type="domain" description="DEAD/DEAH-box helicase" evidence="5">
    <location>
        <begin position="47"/>
        <end position="102"/>
    </location>
</feature>
<dbReference type="InterPro" id="IPR027417">
    <property type="entry name" value="P-loop_NTPase"/>
</dbReference>
<dbReference type="PANTHER" id="PTHR47961:SF4">
    <property type="entry name" value="ACTIVATING SIGNAL COINTEGRATOR 1 COMPLEX SUBUNIT 3"/>
    <property type="match status" value="1"/>
</dbReference>
<dbReference type="SUPFAM" id="SSF52540">
    <property type="entry name" value="P-loop containing nucleoside triphosphate hydrolases"/>
    <property type="match status" value="1"/>
</dbReference>
<dbReference type="GO" id="GO:0003676">
    <property type="term" value="F:nucleic acid binding"/>
    <property type="evidence" value="ECO:0007669"/>
    <property type="project" value="InterPro"/>
</dbReference>
<reference evidence="6 7" key="1">
    <citation type="submission" date="2021-09" db="EMBL/GenBank/DDBJ databases">
        <title>Genomic insights and catalytic innovation underlie evolution of tropane alkaloids biosynthesis.</title>
        <authorList>
            <person name="Wang Y.-J."/>
            <person name="Tian T."/>
            <person name="Huang J.-P."/>
            <person name="Huang S.-X."/>
        </authorList>
    </citation>
    <scope>NUCLEOTIDE SEQUENCE [LARGE SCALE GENOMIC DNA]</scope>
    <source>
        <strain evidence="6">KIB-2018</strain>
        <tissue evidence="6">Leaf</tissue>
    </source>
</reference>
<name>A0AAV8S5I4_9ROSI</name>
<dbReference type="InterPro" id="IPR050474">
    <property type="entry name" value="Hel308_SKI2-like"/>
</dbReference>
<dbReference type="GO" id="GO:0005524">
    <property type="term" value="F:ATP binding"/>
    <property type="evidence" value="ECO:0007669"/>
    <property type="project" value="UniProtKB-KW"/>
</dbReference>
<dbReference type="EMBL" id="JAIWQS010000163">
    <property type="protein sequence ID" value="KAJ8747433.1"/>
    <property type="molecule type" value="Genomic_DNA"/>
</dbReference>
<dbReference type="Gene3D" id="3.40.50.300">
    <property type="entry name" value="P-loop containing nucleotide triphosphate hydrolases"/>
    <property type="match status" value="2"/>
</dbReference>
<accession>A0AAV8S5I4</accession>
<dbReference type="GO" id="GO:0016787">
    <property type="term" value="F:hydrolase activity"/>
    <property type="evidence" value="ECO:0007669"/>
    <property type="project" value="UniProtKB-KW"/>
</dbReference>
<keyword evidence="4" id="KW-0067">ATP-binding</keyword>
<dbReference type="Proteomes" id="UP001159364">
    <property type="component" value="Unassembled WGS sequence"/>
</dbReference>
<dbReference type="AlphaFoldDB" id="A0AAV8S5I4"/>
<evidence type="ECO:0000313" key="6">
    <source>
        <dbReference type="EMBL" id="KAJ8747433.1"/>
    </source>
</evidence>
<dbReference type="PANTHER" id="PTHR47961">
    <property type="entry name" value="DNA POLYMERASE THETA, PUTATIVE (AFU_ORTHOLOGUE AFUA_1G05260)-RELATED"/>
    <property type="match status" value="1"/>
</dbReference>
<keyword evidence="7" id="KW-1185">Reference proteome</keyword>
<organism evidence="6 7">
    <name type="scientific">Erythroxylum novogranatense</name>
    <dbReference type="NCBI Taxonomy" id="1862640"/>
    <lineage>
        <taxon>Eukaryota</taxon>
        <taxon>Viridiplantae</taxon>
        <taxon>Streptophyta</taxon>
        <taxon>Embryophyta</taxon>
        <taxon>Tracheophyta</taxon>
        <taxon>Spermatophyta</taxon>
        <taxon>Magnoliopsida</taxon>
        <taxon>eudicotyledons</taxon>
        <taxon>Gunneridae</taxon>
        <taxon>Pentapetalae</taxon>
        <taxon>rosids</taxon>
        <taxon>fabids</taxon>
        <taxon>Malpighiales</taxon>
        <taxon>Erythroxylaceae</taxon>
        <taxon>Erythroxylum</taxon>
    </lineage>
</organism>
<keyword evidence="3" id="KW-0347">Helicase</keyword>
<dbReference type="Pfam" id="PF00270">
    <property type="entry name" value="DEAD"/>
    <property type="match status" value="1"/>
</dbReference>
<evidence type="ECO:0000313" key="7">
    <source>
        <dbReference type="Proteomes" id="UP001159364"/>
    </source>
</evidence>
<evidence type="ECO:0000256" key="3">
    <source>
        <dbReference type="ARBA" id="ARBA00022806"/>
    </source>
</evidence>
<evidence type="ECO:0000256" key="4">
    <source>
        <dbReference type="ARBA" id="ARBA00022840"/>
    </source>
</evidence>
<sequence length="164" mass="18021">MVNGRMWSGQTPLHQSGEIPSEILMKLGKKILAQESCYGQNAAQMTMSLVSAPTGSGKTICAEFVITRNHQKGPDSVVCAVYTAPLEAISKEQYRDWGRKFGEGLVAYWKYVRQLILFIIDELHQIGGPGGPILEVISSQMENKVRNVPLPSLSDAEDVGEWIG</sequence>
<dbReference type="GO" id="GO:0004386">
    <property type="term" value="F:helicase activity"/>
    <property type="evidence" value="ECO:0007669"/>
    <property type="project" value="UniProtKB-KW"/>
</dbReference>
<comment type="caution">
    <text evidence="6">The sequence shown here is derived from an EMBL/GenBank/DDBJ whole genome shotgun (WGS) entry which is preliminary data.</text>
</comment>
<evidence type="ECO:0000256" key="2">
    <source>
        <dbReference type="ARBA" id="ARBA00022801"/>
    </source>
</evidence>
<keyword evidence="1" id="KW-0547">Nucleotide-binding</keyword>
<proteinExistence type="predicted"/>
<gene>
    <name evidence="6" type="ORF">K2173_007291</name>
</gene>
<dbReference type="InterPro" id="IPR011545">
    <property type="entry name" value="DEAD/DEAH_box_helicase_dom"/>
</dbReference>
<evidence type="ECO:0000256" key="1">
    <source>
        <dbReference type="ARBA" id="ARBA00022741"/>
    </source>
</evidence>
<keyword evidence="2" id="KW-0378">Hydrolase</keyword>
<dbReference type="GO" id="GO:0005634">
    <property type="term" value="C:nucleus"/>
    <property type="evidence" value="ECO:0007669"/>
    <property type="project" value="TreeGrafter"/>
</dbReference>
<protein>
    <recommendedName>
        <fullName evidence="5">DEAD/DEAH-box helicase domain-containing protein</fullName>
    </recommendedName>
</protein>
<evidence type="ECO:0000259" key="5">
    <source>
        <dbReference type="Pfam" id="PF00270"/>
    </source>
</evidence>